<evidence type="ECO:0000256" key="1">
    <source>
        <dbReference type="ARBA" id="ARBA00006594"/>
    </source>
</evidence>
<accession>A0AAW9XBH5</accession>
<evidence type="ECO:0000313" key="10">
    <source>
        <dbReference type="Proteomes" id="UP001193441"/>
    </source>
</evidence>
<gene>
    <name evidence="9" type="ORF">DR094_01445</name>
</gene>
<dbReference type="GO" id="GO:0009036">
    <property type="term" value="F:type II site-specific deoxyribonuclease activity"/>
    <property type="evidence" value="ECO:0007669"/>
    <property type="project" value="InterPro"/>
</dbReference>
<dbReference type="Pfam" id="PF02086">
    <property type="entry name" value="MethyltransfD12"/>
    <property type="match status" value="1"/>
</dbReference>
<dbReference type="InterPro" id="IPR002052">
    <property type="entry name" value="DNA_methylase_N6_adenine_CS"/>
</dbReference>
<keyword evidence="3 7" id="KW-0489">Methyltransferase</keyword>
<dbReference type="GO" id="GO:0006298">
    <property type="term" value="P:mismatch repair"/>
    <property type="evidence" value="ECO:0007669"/>
    <property type="project" value="TreeGrafter"/>
</dbReference>
<dbReference type="InterPro" id="IPR023095">
    <property type="entry name" value="Ade_MeTrfase_dom_2"/>
</dbReference>
<evidence type="ECO:0000313" key="9">
    <source>
        <dbReference type="EMBL" id="MXR56657.1"/>
    </source>
</evidence>
<dbReference type="PROSITE" id="PS00092">
    <property type="entry name" value="N6_MTASE"/>
    <property type="match status" value="1"/>
</dbReference>
<dbReference type="Proteomes" id="UP001193441">
    <property type="component" value="Unassembled WGS sequence"/>
</dbReference>
<dbReference type="SUPFAM" id="SSF53335">
    <property type="entry name" value="S-adenosyl-L-methionine-dependent methyltransferases"/>
    <property type="match status" value="1"/>
</dbReference>
<dbReference type="InterPro" id="IPR007637">
    <property type="entry name" value="Restrct_endonuc_II_DpnII-like"/>
</dbReference>
<dbReference type="SUPFAM" id="SSF52980">
    <property type="entry name" value="Restriction endonuclease-like"/>
    <property type="match status" value="1"/>
</dbReference>
<name>A0AAW9XBH5_MESFC</name>
<keyword evidence="4 7" id="KW-0808">Transferase</keyword>
<keyword evidence="5 7" id="KW-0949">S-adenosyl-L-methionine</keyword>
<dbReference type="Gene3D" id="3.40.50.150">
    <property type="entry name" value="Vaccinia Virus protein VP39"/>
    <property type="match status" value="1"/>
</dbReference>
<protein>
    <recommendedName>
        <fullName evidence="2 7">Site-specific DNA-methyltransferase (adenine-specific)</fullName>
        <ecNumber evidence="2 7">2.1.1.72</ecNumber>
    </recommendedName>
</protein>
<comment type="catalytic activity">
    <reaction evidence="6 7">
        <text>a 2'-deoxyadenosine in DNA + S-adenosyl-L-methionine = an N(6)-methyl-2'-deoxyadenosine in DNA + S-adenosyl-L-homocysteine + H(+)</text>
        <dbReference type="Rhea" id="RHEA:15197"/>
        <dbReference type="Rhea" id="RHEA-COMP:12418"/>
        <dbReference type="Rhea" id="RHEA-COMP:12419"/>
        <dbReference type="ChEBI" id="CHEBI:15378"/>
        <dbReference type="ChEBI" id="CHEBI:57856"/>
        <dbReference type="ChEBI" id="CHEBI:59789"/>
        <dbReference type="ChEBI" id="CHEBI:90615"/>
        <dbReference type="ChEBI" id="CHEBI:90616"/>
        <dbReference type="EC" id="2.1.1.72"/>
    </reaction>
</comment>
<evidence type="ECO:0000256" key="2">
    <source>
        <dbReference type="ARBA" id="ARBA00011900"/>
    </source>
</evidence>
<dbReference type="PANTHER" id="PTHR30481:SF3">
    <property type="entry name" value="DNA ADENINE METHYLASE"/>
    <property type="match status" value="1"/>
</dbReference>
<reference evidence="9" key="1">
    <citation type="submission" date="2018-07" db="EMBL/GenBank/DDBJ databases">
        <title>Genetic characterization of Mycoplasma hyopneumoniae, M. hyorhinis and M. flocculare isolates through whole genome sequencing analysis: comparative analysis of sequence types and putative genes involved in virulence.</title>
        <authorList>
            <person name="Fourour S."/>
            <person name="Lucas P."/>
            <person name="Touzain F."/>
            <person name="Tocqueville V."/>
            <person name="Kempf I."/>
            <person name="Marois-Crehan C."/>
        </authorList>
    </citation>
    <scope>NUCLEOTIDE SEQUENCE</scope>
    <source>
        <strain evidence="9">MF22</strain>
    </source>
</reference>
<dbReference type="GO" id="GO:0032259">
    <property type="term" value="P:methylation"/>
    <property type="evidence" value="ECO:0007669"/>
    <property type="project" value="UniProtKB-KW"/>
</dbReference>
<evidence type="ECO:0000256" key="4">
    <source>
        <dbReference type="ARBA" id="ARBA00022679"/>
    </source>
</evidence>
<evidence type="ECO:0000256" key="6">
    <source>
        <dbReference type="ARBA" id="ARBA00047942"/>
    </source>
</evidence>
<evidence type="ECO:0000256" key="3">
    <source>
        <dbReference type="ARBA" id="ARBA00022603"/>
    </source>
</evidence>
<dbReference type="RefSeq" id="WP_160583818.1">
    <property type="nucleotide sequence ID" value="NZ_QQRD01000001.1"/>
</dbReference>
<dbReference type="PANTHER" id="PTHR30481">
    <property type="entry name" value="DNA ADENINE METHYLASE"/>
    <property type="match status" value="1"/>
</dbReference>
<dbReference type="EMBL" id="QQRD01000001">
    <property type="protein sequence ID" value="MXR56657.1"/>
    <property type="molecule type" value="Genomic_DNA"/>
</dbReference>
<comment type="similarity">
    <text evidence="1 7">Belongs to the N(4)/N(6)-methyltransferase family.</text>
</comment>
<comment type="caution">
    <text evidence="9">The sequence shown here is derived from an EMBL/GenBank/DDBJ whole genome shotgun (WGS) entry which is preliminary data.</text>
</comment>
<dbReference type="InterPro" id="IPR012327">
    <property type="entry name" value="MeTrfase_D12"/>
</dbReference>
<dbReference type="InterPro" id="IPR011335">
    <property type="entry name" value="Restrct_endonuc-II-like"/>
</dbReference>
<dbReference type="InterPro" id="IPR029063">
    <property type="entry name" value="SAM-dependent_MTases_sf"/>
</dbReference>
<sequence length="549" mass="64660">MSKSELKPFVKWVGGKTQLINVILSLLPRSFNSYIEPFLGGGALFLKLQPENAIVNDINSELVNSWKQIKINLDTLTKQLEIYKSLHSKEFFYKLRSEIPEDSIKKAARFIYLNKTCFNGLYRVNSKGEFNVPFNSAEIINSTVFDFKNLNNISSFLNENSIEIYNKNYLEILSLAKENDFVFVDPPYDSENDNSFTNYDRNGWKKQDTLELINTLKKLNAKKVKWMFTNHSTSLVLNNLKEFSIFKIPVNRFINSNSQDRILATNEVIIINYKVDDSALINYKFEVFFKSLRNTSYILKDYISWNKIKEISLSLKDLEIFEKLKSDNIFDFNIKLRSVFKENVSTFQYLPLFLAKKVQKNSSFFYIDDAFNEKKFQWDNFNSLYEFLNLTGLVNQIFINPEIKSISNYLFGIEVGLSSNDKKNKSGKFMEFQVENLLKKYQITYKKQEKITELQKLFDFVFILNQKVFVVETNFFNSSGSKFNSEIERFKALAEKAKKFNFEFVWITDGTGLRLQKEKLRSFFHNHFLFNLFTFELFLKSEIVKQNKL</sequence>
<dbReference type="PRINTS" id="PR00505">
    <property type="entry name" value="D12N6MTFRASE"/>
</dbReference>
<evidence type="ECO:0000256" key="5">
    <source>
        <dbReference type="ARBA" id="ARBA00022691"/>
    </source>
</evidence>
<feature type="domain" description="Restriction endonuclease type II DpnII-like" evidence="8">
    <location>
        <begin position="285"/>
        <end position="536"/>
    </location>
</feature>
<dbReference type="Gene3D" id="1.10.1020.10">
    <property type="entry name" value="Adenine-specific Methyltransferase, Domain 2"/>
    <property type="match status" value="1"/>
</dbReference>
<evidence type="ECO:0000256" key="7">
    <source>
        <dbReference type="RuleBase" id="RU361257"/>
    </source>
</evidence>
<proteinExistence type="inferred from homology"/>
<dbReference type="EC" id="2.1.1.72" evidence="2 7"/>
<dbReference type="GO" id="GO:0009007">
    <property type="term" value="F:site-specific DNA-methyltransferase (adenine-specific) activity"/>
    <property type="evidence" value="ECO:0007669"/>
    <property type="project" value="UniProtKB-UniRule"/>
</dbReference>
<dbReference type="NCBIfam" id="TIGR00571">
    <property type="entry name" value="dam"/>
    <property type="match status" value="1"/>
</dbReference>
<dbReference type="AlphaFoldDB" id="A0AAW9XBH5"/>
<dbReference type="GO" id="GO:1904047">
    <property type="term" value="F:S-adenosyl-L-methionine binding"/>
    <property type="evidence" value="ECO:0007669"/>
    <property type="project" value="TreeGrafter"/>
</dbReference>
<dbReference type="Pfam" id="PF04556">
    <property type="entry name" value="DpnII"/>
    <property type="match status" value="1"/>
</dbReference>
<organism evidence="9 10">
    <name type="scientific">Mesomycoplasma flocculare</name>
    <name type="common">Mycoplasma flocculare</name>
    <dbReference type="NCBI Taxonomy" id="2128"/>
    <lineage>
        <taxon>Bacteria</taxon>
        <taxon>Bacillati</taxon>
        <taxon>Mycoplasmatota</taxon>
        <taxon>Mycoplasmoidales</taxon>
        <taxon>Metamycoplasmataceae</taxon>
        <taxon>Mesomycoplasma</taxon>
    </lineage>
</organism>
<evidence type="ECO:0000259" key="8">
    <source>
        <dbReference type="Pfam" id="PF04556"/>
    </source>
</evidence>
<dbReference type="GO" id="GO:0009307">
    <property type="term" value="P:DNA restriction-modification system"/>
    <property type="evidence" value="ECO:0007669"/>
    <property type="project" value="InterPro"/>
</dbReference>
<dbReference type="GO" id="GO:0043565">
    <property type="term" value="F:sequence-specific DNA binding"/>
    <property type="evidence" value="ECO:0007669"/>
    <property type="project" value="TreeGrafter"/>
</dbReference>